<accession>A0A0M0GCD4</accession>
<comment type="caution">
    <text evidence="1">The sequence shown here is derived from an EMBL/GenBank/DDBJ whole genome shotgun (WGS) entry which is preliminary data.</text>
</comment>
<dbReference type="STRING" id="1459.AF332_12060"/>
<dbReference type="EMBL" id="LGUF01000007">
    <property type="protein sequence ID" value="KON87489.1"/>
    <property type="molecule type" value="Genomic_DNA"/>
</dbReference>
<organism evidence="1 2">
    <name type="scientific">Sporosarcina globispora</name>
    <name type="common">Bacillus globisporus</name>
    <dbReference type="NCBI Taxonomy" id="1459"/>
    <lineage>
        <taxon>Bacteria</taxon>
        <taxon>Bacillati</taxon>
        <taxon>Bacillota</taxon>
        <taxon>Bacilli</taxon>
        <taxon>Bacillales</taxon>
        <taxon>Caryophanaceae</taxon>
        <taxon>Sporosarcina</taxon>
    </lineage>
</organism>
<protein>
    <submittedName>
        <fullName evidence="1">Uncharacterized protein</fullName>
    </submittedName>
</protein>
<gene>
    <name evidence="1" type="ORF">AF332_12060</name>
</gene>
<dbReference type="Proteomes" id="UP000037109">
    <property type="component" value="Unassembled WGS sequence"/>
</dbReference>
<dbReference type="PATRIC" id="fig|1459.3.peg.2602"/>
<dbReference type="AlphaFoldDB" id="A0A0M0GCD4"/>
<proteinExistence type="predicted"/>
<dbReference type="RefSeq" id="WP_053434848.1">
    <property type="nucleotide sequence ID" value="NZ_LGUF01000007.1"/>
</dbReference>
<name>A0A0M0GCD4_SPOGL</name>
<reference evidence="2" key="1">
    <citation type="submission" date="2015-07" db="EMBL/GenBank/DDBJ databases">
        <title>Fjat-10036 dsm4.</title>
        <authorList>
            <person name="Liu B."/>
            <person name="Wang J."/>
            <person name="Zhu Y."/>
            <person name="Liu G."/>
            <person name="Chen Q."/>
            <person name="Chen Z."/>
            <person name="Lan J."/>
            <person name="Che J."/>
            <person name="Ge C."/>
            <person name="Shi H."/>
            <person name="Pan Z."/>
            <person name="Liu X."/>
        </authorList>
    </citation>
    <scope>NUCLEOTIDE SEQUENCE [LARGE SCALE GENOMIC DNA]</scope>
    <source>
        <strain evidence="2">DSM 4</strain>
    </source>
</reference>
<evidence type="ECO:0000313" key="2">
    <source>
        <dbReference type="Proteomes" id="UP000037109"/>
    </source>
</evidence>
<keyword evidence="2" id="KW-1185">Reference proteome</keyword>
<sequence>MLNEYASSFTSDLGQKMDLTYYPDENKVYISIDENVEVNPVLVLTKEDVECLGKLLISINEISK</sequence>
<evidence type="ECO:0000313" key="1">
    <source>
        <dbReference type="EMBL" id="KON87489.1"/>
    </source>
</evidence>